<sequence>MESLTNNPTAMTCLKVGGLVVGLGVLWYLTSERKGGRGGALSRDSLVQVLKELSRELHSVLTEVAQICVNIDKSLRAKNLQKSLSQEQLEGLLMQQGIQERLEEASRRVYERHNTDELSVASAGKKFEKDGEVKDLEDGLRTMYKDALSGTLPVMPGLTLPEGLTPASAMRVSIELQAEKLQRFQDVFKSLPQEERKGGASHAPNPQLTQLLIKAAEAAETAVMERNSKLLEAGGLPTWQSAVALFSKDDEWREKKAKMDELHQQRVVRMMREARGEEGGEAVSVGGNAGVVGPLSLDPKLQQTLAEELPLRLKSCEDAQTTTVVLVTRRNNTSAFKQNLEAYNKKIAKYCEPEPTGKGGGRNGCHGSEDELPTFLWMADDDGRLCAFCDEILTWSRNEEKEKNGRRPEKEKGGESDSASSSCRLFVFPPKPSQAPLCGPLSSFDTLVAEARRQEERGQGQGRTEQGGREKGKKEKEKERDPERPVSAGSLSRSSDGEICA</sequence>
<evidence type="ECO:0008006" key="4">
    <source>
        <dbReference type="Google" id="ProtNLM"/>
    </source>
</evidence>
<dbReference type="AlphaFoldDB" id="A0A0G4HQC3"/>
<dbReference type="EMBL" id="CDMZ01003468">
    <property type="protein sequence ID" value="CEM46483.1"/>
    <property type="molecule type" value="Genomic_DNA"/>
</dbReference>
<keyword evidence="2" id="KW-1133">Transmembrane helix</keyword>
<reference evidence="3" key="1">
    <citation type="submission" date="2014-11" db="EMBL/GenBank/DDBJ databases">
        <authorList>
            <person name="Otto D Thomas"/>
            <person name="Naeem Raeece"/>
        </authorList>
    </citation>
    <scope>NUCLEOTIDE SEQUENCE</scope>
</reference>
<accession>A0A0G4HQC3</accession>
<feature type="compositionally biased region" description="Basic and acidic residues" evidence="1">
    <location>
        <begin position="399"/>
        <end position="415"/>
    </location>
</feature>
<gene>
    <name evidence="3" type="ORF">Cvel_7924</name>
</gene>
<evidence type="ECO:0000256" key="2">
    <source>
        <dbReference type="SAM" id="Phobius"/>
    </source>
</evidence>
<organism evidence="3">
    <name type="scientific">Chromera velia CCMP2878</name>
    <dbReference type="NCBI Taxonomy" id="1169474"/>
    <lineage>
        <taxon>Eukaryota</taxon>
        <taxon>Sar</taxon>
        <taxon>Alveolata</taxon>
        <taxon>Colpodellida</taxon>
        <taxon>Chromeraceae</taxon>
        <taxon>Chromera</taxon>
    </lineage>
</organism>
<keyword evidence="2" id="KW-0812">Transmembrane</keyword>
<feature type="region of interest" description="Disordered" evidence="1">
    <location>
        <begin position="449"/>
        <end position="501"/>
    </location>
</feature>
<dbReference type="VEuPathDB" id="CryptoDB:Cvel_7924"/>
<feature type="compositionally biased region" description="Basic and acidic residues" evidence="1">
    <location>
        <begin position="466"/>
        <end position="484"/>
    </location>
</feature>
<feature type="region of interest" description="Disordered" evidence="1">
    <location>
        <begin position="399"/>
        <end position="426"/>
    </location>
</feature>
<evidence type="ECO:0000256" key="1">
    <source>
        <dbReference type="SAM" id="MobiDB-lite"/>
    </source>
</evidence>
<keyword evidence="2" id="KW-0472">Membrane</keyword>
<feature type="transmembrane region" description="Helical" evidence="2">
    <location>
        <begin position="12"/>
        <end position="29"/>
    </location>
</feature>
<name>A0A0G4HQC3_9ALVE</name>
<protein>
    <recommendedName>
        <fullName evidence="4">Transmembrane protein</fullName>
    </recommendedName>
</protein>
<evidence type="ECO:0000313" key="3">
    <source>
        <dbReference type="EMBL" id="CEM46483.1"/>
    </source>
</evidence>
<proteinExistence type="predicted"/>